<feature type="domain" description="Cyclin-like" evidence="6">
    <location>
        <begin position="198"/>
        <end position="286"/>
    </location>
</feature>
<keyword evidence="1" id="KW-0132">Cell division</keyword>
<gene>
    <name evidence="8" type="ORF">NTJ_06233</name>
</gene>
<keyword evidence="2 4" id="KW-0195">Cyclin</keyword>
<dbReference type="PIRSF" id="PIRSF001771">
    <property type="entry name" value="Cyclin_A_B_D_E"/>
    <property type="match status" value="1"/>
</dbReference>
<evidence type="ECO:0000259" key="6">
    <source>
        <dbReference type="SMART" id="SM00385"/>
    </source>
</evidence>
<feature type="domain" description="Cyclin-like" evidence="6">
    <location>
        <begin position="101"/>
        <end position="185"/>
    </location>
</feature>
<comment type="similarity">
    <text evidence="4">Belongs to the cyclin family.</text>
</comment>
<keyword evidence="9" id="KW-1185">Reference proteome</keyword>
<dbReference type="InterPro" id="IPR013763">
    <property type="entry name" value="Cyclin-like_dom"/>
</dbReference>
<dbReference type="InterPro" id="IPR004367">
    <property type="entry name" value="Cyclin_C-dom"/>
</dbReference>
<evidence type="ECO:0000313" key="9">
    <source>
        <dbReference type="Proteomes" id="UP001307889"/>
    </source>
</evidence>
<dbReference type="EMBL" id="AP028912">
    <property type="protein sequence ID" value="BES93424.1"/>
    <property type="molecule type" value="Genomic_DNA"/>
</dbReference>
<sequence>MPEKDYSVSQQRRGKFSGKPAEKEVPKNEGTQENTKSALKIVDEKSRLHLIKEQNLALLMVVSYSDQIFNYLFDSENRYQIPRDHLSGQAFNPSMRSVLVNWLADVAYHMNLYQETVQLTIYILDKFMSIDKTTTKDNAQLIGLGALFIAAKYEETEAITLMDLRRLCNVWTFEDLKRTENVILRTIGYDLGKPLPIHFIRRFSERGRASPMEHNYAKYFADSFLLCYSYSHDKSSTIAAASVFLALCLAEERVDSTLWTPHMATVSRHQIVDFSHLLSSIAKIVTSCLASRLGALHSRYASADLHCVSLMPGCQPGRGIINHFCID</sequence>
<protein>
    <submittedName>
        <fullName evidence="8">Cyclin b</fullName>
    </submittedName>
</protein>
<evidence type="ECO:0000256" key="2">
    <source>
        <dbReference type="ARBA" id="ARBA00023127"/>
    </source>
</evidence>
<evidence type="ECO:0000256" key="4">
    <source>
        <dbReference type="RuleBase" id="RU000383"/>
    </source>
</evidence>
<dbReference type="InterPro" id="IPR036915">
    <property type="entry name" value="Cyclin-like_sf"/>
</dbReference>
<dbReference type="InterPro" id="IPR048258">
    <property type="entry name" value="Cyclins_cyclin-box"/>
</dbReference>
<reference evidence="8 9" key="1">
    <citation type="submission" date="2023-09" db="EMBL/GenBank/DDBJ databases">
        <title>Nesidiocoris tenuis whole genome shotgun sequence.</title>
        <authorList>
            <person name="Shibata T."/>
            <person name="Shimoda M."/>
            <person name="Kobayashi T."/>
            <person name="Uehara T."/>
        </authorList>
    </citation>
    <scope>NUCLEOTIDE SEQUENCE [LARGE SCALE GENOMIC DNA]</scope>
    <source>
        <strain evidence="8 9">Japan</strain>
    </source>
</reference>
<dbReference type="InterPro" id="IPR006671">
    <property type="entry name" value="Cyclin_N"/>
</dbReference>
<dbReference type="Proteomes" id="UP001307889">
    <property type="component" value="Chromosome 4"/>
</dbReference>
<dbReference type="SMART" id="SM00385">
    <property type="entry name" value="CYCLIN"/>
    <property type="match status" value="2"/>
</dbReference>
<dbReference type="InterPro" id="IPR046965">
    <property type="entry name" value="Cyclin_A/B-like"/>
</dbReference>
<evidence type="ECO:0000256" key="1">
    <source>
        <dbReference type="ARBA" id="ARBA00022618"/>
    </source>
</evidence>
<dbReference type="SMART" id="SM01332">
    <property type="entry name" value="Cyclin_C"/>
    <property type="match status" value="1"/>
</dbReference>
<dbReference type="Pfam" id="PF02984">
    <property type="entry name" value="Cyclin_C"/>
    <property type="match status" value="1"/>
</dbReference>
<dbReference type="Gene3D" id="1.10.472.10">
    <property type="entry name" value="Cyclin-like"/>
    <property type="match status" value="2"/>
</dbReference>
<dbReference type="InterPro" id="IPR039361">
    <property type="entry name" value="Cyclin"/>
</dbReference>
<dbReference type="SUPFAM" id="SSF47954">
    <property type="entry name" value="Cyclin-like"/>
    <property type="match status" value="2"/>
</dbReference>
<proteinExistence type="inferred from homology"/>
<evidence type="ECO:0000256" key="3">
    <source>
        <dbReference type="ARBA" id="ARBA00023306"/>
    </source>
</evidence>
<dbReference type="PROSITE" id="PS00292">
    <property type="entry name" value="CYCLINS"/>
    <property type="match status" value="1"/>
</dbReference>
<keyword evidence="3" id="KW-0131">Cell cycle</keyword>
<evidence type="ECO:0000256" key="5">
    <source>
        <dbReference type="SAM" id="MobiDB-lite"/>
    </source>
</evidence>
<organism evidence="8 9">
    <name type="scientific">Nesidiocoris tenuis</name>
    <dbReference type="NCBI Taxonomy" id="355587"/>
    <lineage>
        <taxon>Eukaryota</taxon>
        <taxon>Metazoa</taxon>
        <taxon>Ecdysozoa</taxon>
        <taxon>Arthropoda</taxon>
        <taxon>Hexapoda</taxon>
        <taxon>Insecta</taxon>
        <taxon>Pterygota</taxon>
        <taxon>Neoptera</taxon>
        <taxon>Paraneoptera</taxon>
        <taxon>Hemiptera</taxon>
        <taxon>Heteroptera</taxon>
        <taxon>Panheteroptera</taxon>
        <taxon>Cimicomorpha</taxon>
        <taxon>Miridae</taxon>
        <taxon>Dicyphina</taxon>
        <taxon>Nesidiocoris</taxon>
    </lineage>
</organism>
<evidence type="ECO:0000259" key="7">
    <source>
        <dbReference type="SMART" id="SM01332"/>
    </source>
</evidence>
<name>A0ABN7APR6_9HEMI</name>
<accession>A0ABN7APR6</accession>
<evidence type="ECO:0000313" key="8">
    <source>
        <dbReference type="EMBL" id="BES93424.1"/>
    </source>
</evidence>
<dbReference type="Pfam" id="PF00134">
    <property type="entry name" value="Cyclin_N"/>
    <property type="match status" value="1"/>
</dbReference>
<dbReference type="PANTHER" id="PTHR10177">
    <property type="entry name" value="CYCLINS"/>
    <property type="match status" value="1"/>
</dbReference>
<feature type="region of interest" description="Disordered" evidence="5">
    <location>
        <begin position="1"/>
        <end position="36"/>
    </location>
</feature>
<feature type="domain" description="Cyclin C-terminal" evidence="7">
    <location>
        <begin position="194"/>
        <end position="314"/>
    </location>
</feature>